<evidence type="ECO:0000313" key="1">
    <source>
        <dbReference type="EMBL" id="ARQ68136.1"/>
    </source>
</evidence>
<name>A0A1W7CTU2_9ACTN</name>
<sequence>MLVAAAVCPCPPLLVPEVAAGAAAELDDARAACYDAIGVLAAARPDRLVVVGPASPPGRGAFPGGARGSLAGFGVDVRATLGAGEPADRALPPSLTVGAWLLERTGWRAAPVEGLGVAESLDPGQAAALGRDLAAGTERLALLVLGDGSACRSPRAPGAYDERAAAFDAAAARALGDANTAALAVLDAPLAEALHVAGRSAWQLLAGAAEDAGLGGRLLYDSAPYGVGYFVASWS</sequence>
<dbReference type="KEGG" id="smao:CAG99_04150"/>
<evidence type="ECO:0008006" key="3">
    <source>
        <dbReference type="Google" id="ProtNLM"/>
    </source>
</evidence>
<dbReference type="EMBL" id="CP021121">
    <property type="protein sequence ID" value="ARQ68136.1"/>
    <property type="molecule type" value="Genomic_DNA"/>
</dbReference>
<reference evidence="1 2" key="1">
    <citation type="submission" date="2017-05" db="EMBL/GenBank/DDBJ databases">
        <title>Complete genome sequence of Streptomyces sp. SCSIO 03032 revealed the diverse biosynthetic pathways for its bioactive secondary metabolites.</title>
        <authorList>
            <person name="Ma L."/>
            <person name="Zhu Y."/>
            <person name="Zhang W."/>
            <person name="Zhang G."/>
            <person name="Tian X."/>
            <person name="Zhang S."/>
            <person name="Zhang C."/>
        </authorList>
    </citation>
    <scope>NUCLEOTIDE SEQUENCE [LARGE SCALE GENOMIC DNA]</scope>
    <source>
        <strain evidence="1 2">SCSIO 03032</strain>
    </source>
</reference>
<dbReference type="AlphaFoldDB" id="A0A1W7CTU2"/>
<dbReference type="SUPFAM" id="SSF53213">
    <property type="entry name" value="LigB-like"/>
    <property type="match status" value="1"/>
</dbReference>
<dbReference type="OrthoDB" id="4543339at2"/>
<dbReference type="RefSeq" id="WP_086157650.1">
    <property type="nucleotide sequence ID" value="NZ_CP021121.1"/>
</dbReference>
<keyword evidence="2" id="KW-1185">Reference proteome</keyword>
<organism evidence="1 2">
    <name type="scientific">Streptomyces marincola</name>
    <dbReference type="NCBI Taxonomy" id="2878388"/>
    <lineage>
        <taxon>Bacteria</taxon>
        <taxon>Bacillati</taxon>
        <taxon>Actinomycetota</taxon>
        <taxon>Actinomycetes</taxon>
        <taxon>Kitasatosporales</taxon>
        <taxon>Streptomycetaceae</taxon>
        <taxon>Streptomyces</taxon>
    </lineage>
</organism>
<accession>A0A1W7CTU2</accession>
<dbReference type="Gene3D" id="3.40.830.10">
    <property type="entry name" value="LigB-like"/>
    <property type="match status" value="1"/>
</dbReference>
<dbReference type="CDD" id="cd07951">
    <property type="entry name" value="ED_3B_N_AMMECR1"/>
    <property type="match status" value="1"/>
</dbReference>
<evidence type="ECO:0000313" key="2">
    <source>
        <dbReference type="Proteomes" id="UP000194218"/>
    </source>
</evidence>
<proteinExistence type="predicted"/>
<gene>
    <name evidence="1" type="ORF">CAG99_04150</name>
</gene>
<protein>
    <recommendedName>
        <fullName evidence="3">Catalytic LigB subunit of aromatic ring-opening dioxygenase</fullName>
    </recommendedName>
</protein>
<dbReference type="Proteomes" id="UP000194218">
    <property type="component" value="Chromosome"/>
</dbReference>